<protein>
    <recommendedName>
        <fullName evidence="4">Minor tail protein</fullName>
    </recommendedName>
</protein>
<evidence type="ECO:0000313" key="3">
    <source>
        <dbReference type="Proteomes" id="UP001281731"/>
    </source>
</evidence>
<accession>A0AAW9HKU8</accession>
<evidence type="ECO:0000256" key="1">
    <source>
        <dbReference type="SAM" id="MobiDB-lite"/>
    </source>
</evidence>
<dbReference type="Proteomes" id="UP001281731">
    <property type="component" value="Unassembled WGS sequence"/>
</dbReference>
<reference evidence="2" key="1">
    <citation type="submission" date="2023-10" db="EMBL/GenBank/DDBJ databases">
        <title>Whole Genome based description of the genera Actinobaculum and Actinotignum reveals a complex phylogenetic relationship within the species included in the genus Actinotignum.</title>
        <authorList>
            <person name="Jensen C.S."/>
            <person name="Dargis R."/>
            <person name="Kemp M."/>
            <person name="Christensen J.J."/>
        </authorList>
    </citation>
    <scope>NUCLEOTIDE SEQUENCE</scope>
    <source>
        <strain evidence="2">SLA_B511</strain>
    </source>
</reference>
<evidence type="ECO:0000313" key="2">
    <source>
        <dbReference type="EMBL" id="MDY5154276.1"/>
    </source>
</evidence>
<comment type="caution">
    <text evidence="2">The sequence shown here is derived from an EMBL/GenBank/DDBJ whole genome shotgun (WGS) entry which is preliminary data.</text>
</comment>
<name>A0AAW9HKU8_9ACTO</name>
<dbReference type="RefSeq" id="WP_320756189.1">
    <property type="nucleotide sequence ID" value="NZ_JAWNGC010000001.1"/>
</dbReference>
<feature type="compositionally biased region" description="Low complexity" evidence="1">
    <location>
        <begin position="146"/>
        <end position="171"/>
    </location>
</feature>
<sequence>MAETIAKLTSSLIAGKDTTQVVLGRVSVPINGSAPKVFVQGSSVALQATWLTTVTVNEGDTVAVLISGNGNAPKTAIVLDKVETTPAPATGVVTAVPAGSTTVKVDALWRGSVDAGFVGSAPGVGAKVMLVWQGGKPVVLGTITSPQAGNTSSSSASSGVTSGQQTQSSGTCPLRAVDSGSFTIGRGWNPYYRQNLMQGSYGGRTLQGCWFYGSAGTMLAGAQIANVRMYIAARRRAGNYNANLNLVVSPHNLQAKNSSPAFTSDAVTVTLPPNWGGGWVTLPASWGAMLAQGYGIGIRGGAYGGVTGVGENPSSGLIHVDWRR</sequence>
<dbReference type="EMBL" id="JAWNGC010000001">
    <property type="protein sequence ID" value="MDY5154276.1"/>
    <property type="molecule type" value="Genomic_DNA"/>
</dbReference>
<gene>
    <name evidence="2" type="ORF">R6G80_00840</name>
</gene>
<proteinExistence type="predicted"/>
<organism evidence="2 3">
    <name type="scientific">Actinotignum urinale</name>
    <dbReference type="NCBI Taxonomy" id="190146"/>
    <lineage>
        <taxon>Bacteria</taxon>
        <taxon>Bacillati</taxon>
        <taxon>Actinomycetota</taxon>
        <taxon>Actinomycetes</taxon>
        <taxon>Actinomycetales</taxon>
        <taxon>Actinomycetaceae</taxon>
        <taxon>Actinotignum</taxon>
    </lineage>
</organism>
<feature type="region of interest" description="Disordered" evidence="1">
    <location>
        <begin position="146"/>
        <end position="174"/>
    </location>
</feature>
<evidence type="ECO:0008006" key="4">
    <source>
        <dbReference type="Google" id="ProtNLM"/>
    </source>
</evidence>
<dbReference type="AlphaFoldDB" id="A0AAW9HKU8"/>